<comment type="caution">
    <text evidence="1">The sequence shown here is derived from an EMBL/GenBank/DDBJ whole genome shotgun (WGS) entry which is preliminary data.</text>
</comment>
<dbReference type="OrthoDB" id="2651403at2759"/>
<name>A0A369J2C1_HYPMA</name>
<dbReference type="AlphaFoldDB" id="A0A369J2C1"/>
<accession>A0A369J2C1</accession>
<evidence type="ECO:0000313" key="2">
    <source>
        <dbReference type="Proteomes" id="UP000076154"/>
    </source>
</evidence>
<dbReference type="EMBL" id="LUEZ02000132">
    <property type="protein sequence ID" value="RDB16128.1"/>
    <property type="molecule type" value="Genomic_DNA"/>
</dbReference>
<proteinExistence type="predicted"/>
<evidence type="ECO:0008006" key="3">
    <source>
        <dbReference type="Google" id="ProtNLM"/>
    </source>
</evidence>
<dbReference type="Proteomes" id="UP000076154">
    <property type="component" value="Unassembled WGS sequence"/>
</dbReference>
<protein>
    <recommendedName>
        <fullName evidence="3">F-box domain-containing protein</fullName>
    </recommendedName>
</protein>
<sequence>MVRTRAHMVAMSLHVAAPTICITEEEALNTYYSMTLYNPALARHISSVEVRLSHPIRHLLQKLQRILRHLSHIDTLIIQIPPISVPECRTLFGSIRFPNLILFSGGTLPHKGIHQFLLRNPGIQTLILKRCVGRSDCSCPTVPSLNISEISGPSTCIAPLICGSPLLRVTATYDRESDNHISLFASFALLSANITYLSLDFAAIPRDFDILKSIAAAAPFVMSLELIQKCASGELIYPWNDAVRWANDLRSLSYLTLFSLRTSASLIERVGHKADERRLIRRWSGDAMQFPPQLRAIDLWYRLYRKSEPGLASFWKRGRLGWQRASSTAISYRTL</sequence>
<evidence type="ECO:0000313" key="1">
    <source>
        <dbReference type="EMBL" id="RDB16128.1"/>
    </source>
</evidence>
<gene>
    <name evidence="1" type="ORF">Hypma_003375</name>
</gene>
<reference evidence="1" key="1">
    <citation type="submission" date="2018-04" db="EMBL/GenBank/DDBJ databases">
        <title>Whole genome sequencing of Hypsizygus marmoreus.</title>
        <authorList>
            <person name="Choi I.-G."/>
            <person name="Min B."/>
            <person name="Kim J.-G."/>
            <person name="Kim S."/>
            <person name="Oh Y.-L."/>
            <person name="Kong W.-S."/>
            <person name="Park H."/>
            <person name="Jeong J."/>
            <person name="Song E.-S."/>
        </authorList>
    </citation>
    <scope>NUCLEOTIDE SEQUENCE [LARGE SCALE GENOMIC DNA]</scope>
    <source>
        <strain evidence="1">51987-8</strain>
    </source>
</reference>
<keyword evidence="2" id="KW-1185">Reference proteome</keyword>
<dbReference type="InParanoid" id="A0A369J2C1"/>
<organism evidence="1 2">
    <name type="scientific">Hypsizygus marmoreus</name>
    <name type="common">White beech mushroom</name>
    <name type="synonym">Agaricus marmoreus</name>
    <dbReference type="NCBI Taxonomy" id="39966"/>
    <lineage>
        <taxon>Eukaryota</taxon>
        <taxon>Fungi</taxon>
        <taxon>Dikarya</taxon>
        <taxon>Basidiomycota</taxon>
        <taxon>Agaricomycotina</taxon>
        <taxon>Agaricomycetes</taxon>
        <taxon>Agaricomycetidae</taxon>
        <taxon>Agaricales</taxon>
        <taxon>Tricholomatineae</taxon>
        <taxon>Lyophyllaceae</taxon>
        <taxon>Hypsizygus</taxon>
    </lineage>
</organism>